<evidence type="ECO:0000256" key="2">
    <source>
        <dbReference type="ARBA" id="ARBA00006980"/>
    </source>
</evidence>
<evidence type="ECO:0000256" key="3">
    <source>
        <dbReference type="ARBA" id="ARBA00022448"/>
    </source>
</evidence>
<dbReference type="Proteomes" id="UP000192342">
    <property type="component" value="Unassembled WGS sequence"/>
</dbReference>
<dbReference type="Pfam" id="PF00263">
    <property type="entry name" value="Secretin"/>
    <property type="match status" value="1"/>
</dbReference>
<keyword evidence="17" id="KW-1185">Reference proteome</keyword>
<evidence type="ECO:0000256" key="7">
    <source>
        <dbReference type="ARBA" id="ARBA00022927"/>
    </source>
</evidence>
<name>A0A1Y1SFK2_9GAMM</name>
<dbReference type="GO" id="GO:0009279">
    <property type="term" value="C:cell outer membrane"/>
    <property type="evidence" value="ECO:0007669"/>
    <property type="project" value="UniProtKB-SubCell"/>
</dbReference>
<sequence>MTLATHPVLRPVMAGLLLGSSAALFSTAGLAQQATQPVGSTLNLKDADIGTLITTVGEITGQNFIVDPRVKGQVTVISTTPMSPEDIYGVFLSVLQVHGFAAVPAGPVTKIVPEVGAKQDGGSHFDFYGMADDEIVTRVIEIVNVPAAQLVPILRPLVPQYGHLAAYSPSNMLIISDRAANVGRMTEIIRRIDQGGDDEVEVIRLRNASAADVQQTLNGLLQSQQSKRDPSQQPITLIADERTNSLILSSDKAQRMRIRALIAHLDIPLEEDGDTQVIYLSYADAETLAPILEGYAETQTNAKGGAKKEGSGGSNPDVRIVAEPNTNALVITAPPKIMRGLRSVIAQLDIRRAQVLVEAILAEVSINRSRQLGIDWAVLNDERIAAASIFNQNVITGAAAAASGNIAGATGLLRTGFNVGGGSIKDDGTSFALLLNALAGDGETNVLSTPSLVTMDNEEAEISVGQEVPFLTGSYGNSNTGSTVNPFQTIERRDVGLTLGITPQINEGDTIKLTIKQESSNVSAGTAGAVDLITNKRTLNTTVMVGNGDILVLGGLIDDNVQRTEQKVPILGDIPLLGALFRSSSVENAKQNLMIFIRSTILRDRESASYYTRVKYDRMRHLQDLANEQPMRVLGRTRGPVLEQLDEQFVPPPQPAPVASPAPAQAADDSAAELPPGAAESDTNEPQNSAPVATPQPSMEPLISTEPVLTPRKKMGRGHLR</sequence>
<evidence type="ECO:0000256" key="1">
    <source>
        <dbReference type="ARBA" id="ARBA00004442"/>
    </source>
</evidence>
<keyword evidence="7" id="KW-0653">Protein transport</keyword>
<keyword evidence="8" id="KW-0472">Membrane</keyword>
<protein>
    <submittedName>
        <fullName evidence="16">General secretion pathway protein D</fullName>
    </submittedName>
</protein>
<feature type="domain" description="NolW-like" evidence="14">
    <location>
        <begin position="137"/>
        <end position="195"/>
    </location>
</feature>
<dbReference type="PRINTS" id="PR01032">
    <property type="entry name" value="PHAGEIV"/>
</dbReference>
<dbReference type="STRING" id="1317117.ATO7_01130"/>
<dbReference type="PRINTS" id="PR00811">
    <property type="entry name" value="BCTERIALGSPD"/>
</dbReference>
<evidence type="ECO:0000256" key="12">
    <source>
        <dbReference type="SAM" id="SignalP"/>
    </source>
</evidence>
<feature type="domain" description="NolW-like" evidence="14">
    <location>
        <begin position="200"/>
        <end position="268"/>
    </location>
</feature>
<keyword evidence="3 10" id="KW-0813">Transport</keyword>
<dbReference type="InterPro" id="IPR005644">
    <property type="entry name" value="NolW-like"/>
</dbReference>
<feature type="compositionally biased region" description="Basic residues" evidence="11">
    <location>
        <begin position="711"/>
        <end position="721"/>
    </location>
</feature>
<dbReference type="Gene3D" id="3.30.1370.120">
    <property type="match status" value="3"/>
</dbReference>
<evidence type="ECO:0000256" key="8">
    <source>
        <dbReference type="ARBA" id="ARBA00023136"/>
    </source>
</evidence>
<keyword evidence="5" id="KW-0812">Transmembrane</keyword>
<evidence type="ECO:0000313" key="17">
    <source>
        <dbReference type="Proteomes" id="UP000192342"/>
    </source>
</evidence>
<gene>
    <name evidence="16" type="ORF">ATO7_01130</name>
</gene>
<evidence type="ECO:0000259" key="14">
    <source>
        <dbReference type="Pfam" id="PF03958"/>
    </source>
</evidence>
<feature type="chain" id="PRO_5012259913" evidence="12">
    <location>
        <begin position="32"/>
        <end position="721"/>
    </location>
</feature>
<comment type="subcellular location">
    <subcellularLocation>
        <location evidence="1 10">Cell outer membrane</location>
    </subcellularLocation>
</comment>
<dbReference type="InterPro" id="IPR049371">
    <property type="entry name" value="GspD-like_N0"/>
</dbReference>
<evidence type="ECO:0000313" key="16">
    <source>
        <dbReference type="EMBL" id="ORE88435.1"/>
    </source>
</evidence>
<feature type="signal peptide" evidence="12">
    <location>
        <begin position="1"/>
        <end position="31"/>
    </location>
</feature>
<dbReference type="PANTHER" id="PTHR30332:SF24">
    <property type="entry name" value="SECRETIN GSPD-RELATED"/>
    <property type="match status" value="1"/>
</dbReference>
<dbReference type="EMBL" id="AQQV01000001">
    <property type="protein sequence ID" value="ORE88435.1"/>
    <property type="molecule type" value="Genomic_DNA"/>
</dbReference>
<dbReference type="Pfam" id="PF21305">
    <property type="entry name" value="type_II_gspD_N0"/>
    <property type="match status" value="1"/>
</dbReference>
<feature type="region of interest" description="Disordered" evidence="11">
    <location>
        <begin position="647"/>
        <end position="721"/>
    </location>
</feature>
<feature type="domain" description="GspD-like N0" evidence="15">
    <location>
        <begin position="42"/>
        <end position="111"/>
    </location>
</feature>
<feature type="domain" description="NolW-like" evidence="14">
    <location>
        <begin position="275"/>
        <end position="354"/>
    </location>
</feature>
<keyword evidence="6 12" id="KW-0732">Signal</keyword>
<dbReference type="GO" id="GO:0015628">
    <property type="term" value="P:protein secretion by the type II secretion system"/>
    <property type="evidence" value="ECO:0007669"/>
    <property type="project" value="InterPro"/>
</dbReference>
<dbReference type="InterPro" id="IPR050810">
    <property type="entry name" value="Bact_Secretion_Sys_Channel"/>
</dbReference>
<evidence type="ECO:0000259" key="15">
    <source>
        <dbReference type="Pfam" id="PF21305"/>
    </source>
</evidence>
<evidence type="ECO:0000256" key="5">
    <source>
        <dbReference type="ARBA" id="ARBA00022692"/>
    </source>
</evidence>
<dbReference type="NCBIfam" id="TIGR02517">
    <property type="entry name" value="type_II_gspD"/>
    <property type="match status" value="1"/>
</dbReference>
<proteinExistence type="inferred from homology"/>
<dbReference type="Pfam" id="PF03958">
    <property type="entry name" value="Secretin_N"/>
    <property type="match status" value="3"/>
</dbReference>
<dbReference type="InterPro" id="IPR004846">
    <property type="entry name" value="T2SS/T3SS_dom"/>
</dbReference>
<organism evidence="16 17">
    <name type="scientific">Oceanococcus atlanticus</name>
    <dbReference type="NCBI Taxonomy" id="1317117"/>
    <lineage>
        <taxon>Bacteria</taxon>
        <taxon>Pseudomonadati</taxon>
        <taxon>Pseudomonadota</taxon>
        <taxon>Gammaproteobacteria</taxon>
        <taxon>Chromatiales</taxon>
        <taxon>Oceanococcaceae</taxon>
        <taxon>Oceanococcus</taxon>
    </lineage>
</organism>
<dbReference type="RefSeq" id="WP_146680095.1">
    <property type="nucleotide sequence ID" value="NZ_AQQV01000001.1"/>
</dbReference>
<dbReference type="OrthoDB" id="9775455at2"/>
<comment type="similarity">
    <text evidence="2">Belongs to the bacterial secretin family. GSP D subfamily.</text>
</comment>
<dbReference type="InterPro" id="IPR001775">
    <property type="entry name" value="GspD/PilQ"/>
</dbReference>
<evidence type="ECO:0000256" key="4">
    <source>
        <dbReference type="ARBA" id="ARBA00022452"/>
    </source>
</evidence>
<dbReference type="PANTHER" id="PTHR30332">
    <property type="entry name" value="PROBABLE GENERAL SECRETION PATHWAY PROTEIN D"/>
    <property type="match status" value="1"/>
</dbReference>
<dbReference type="AlphaFoldDB" id="A0A1Y1SFK2"/>
<keyword evidence="9" id="KW-0998">Cell outer membrane</keyword>
<evidence type="ECO:0000256" key="11">
    <source>
        <dbReference type="SAM" id="MobiDB-lite"/>
    </source>
</evidence>
<keyword evidence="4" id="KW-1134">Transmembrane beta strand</keyword>
<evidence type="ECO:0000256" key="9">
    <source>
        <dbReference type="ARBA" id="ARBA00023237"/>
    </source>
</evidence>
<dbReference type="GO" id="GO:0015627">
    <property type="term" value="C:type II protein secretion system complex"/>
    <property type="evidence" value="ECO:0007669"/>
    <property type="project" value="InterPro"/>
</dbReference>
<dbReference type="InterPro" id="IPR013356">
    <property type="entry name" value="T2SS_GspD"/>
</dbReference>
<feature type="compositionally biased region" description="Pro residues" evidence="11">
    <location>
        <begin position="650"/>
        <end position="660"/>
    </location>
</feature>
<evidence type="ECO:0000259" key="13">
    <source>
        <dbReference type="Pfam" id="PF00263"/>
    </source>
</evidence>
<feature type="compositionally biased region" description="Polar residues" evidence="11">
    <location>
        <begin position="684"/>
        <end position="697"/>
    </location>
</feature>
<dbReference type="InterPro" id="IPR038591">
    <property type="entry name" value="NolW-like_sf"/>
</dbReference>
<comment type="caution">
    <text evidence="16">The sequence shown here is derived from an EMBL/GenBank/DDBJ whole genome shotgun (WGS) entry which is preliminary data.</text>
</comment>
<reference evidence="16 17" key="1">
    <citation type="submission" date="2013-04" db="EMBL/GenBank/DDBJ databases">
        <title>Oceanococcus atlanticus 22II-S10r2 Genome Sequencing.</title>
        <authorList>
            <person name="Lai Q."/>
            <person name="Li G."/>
            <person name="Shao Z."/>
        </authorList>
    </citation>
    <scope>NUCLEOTIDE SEQUENCE [LARGE SCALE GENOMIC DNA]</scope>
    <source>
        <strain evidence="16 17">22II-S10r2</strain>
    </source>
</reference>
<feature type="domain" description="Type II/III secretion system secretin-like" evidence="13">
    <location>
        <begin position="437"/>
        <end position="603"/>
    </location>
</feature>
<evidence type="ECO:0000256" key="6">
    <source>
        <dbReference type="ARBA" id="ARBA00022729"/>
    </source>
</evidence>
<accession>A0A1Y1SFK2</accession>
<evidence type="ECO:0000256" key="10">
    <source>
        <dbReference type="RuleBase" id="RU004004"/>
    </source>
</evidence>